<dbReference type="InterPro" id="IPR051083">
    <property type="entry name" value="GrpII_Intron_Splice-Mob/Def"/>
</dbReference>
<comment type="caution">
    <text evidence="11">The sequence shown here is derived from an EMBL/GenBank/DDBJ whole genome shotgun (WGS) entry which is preliminary data.</text>
</comment>
<evidence type="ECO:0000259" key="10">
    <source>
        <dbReference type="PROSITE" id="PS50878"/>
    </source>
</evidence>
<dbReference type="GO" id="GO:0003723">
    <property type="term" value="F:RNA binding"/>
    <property type="evidence" value="ECO:0007669"/>
    <property type="project" value="InterPro"/>
</dbReference>
<evidence type="ECO:0000256" key="4">
    <source>
        <dbReference type="ARBA" id="ARBA00022723"/>
    </source>
</evidence>
<dbReference type="Pfam" id="PF00078">
    <property type="entry name" value="RVT_1"/>
    <property type="match status" value="1"/>
</dbReference>
<dbReference type="GO" id="GO:0003964">
    <property type="term" value="F:RNA-directed DNA polymerase activity"/>
    <property type="evidence" value="ECO:0007669"/>
    <property type="project" value="UniProtKB-KW"/>
</dbReference>
<sequence>MSFPFEKFIIKAREHNKSEEFINACLVYGKNLVEKKLPVIFSLEHLSIQIGVKSDYLRNLVGDGKNDIIYNYEHKYKRYNYFKLKKRNGTFREIMAPAKDLKYIQKWILVNVLENYPLAESCKGFRKKVSIYDNAKVHENAEVILKIDLLKFYDTITERRVYGIFKSMGYVENLAFTLAKITTARHRESYWIDFDRNSQEILSKLLKEKPSILPQGAPTSPMLANIIATKLDYRFEALARKINFNYSRYADDLTFSIQKKGKLPPLKLINKIISEEGFFVNTEKTKYMKKGSKQYVTGLTTTNGVNVSKKYRKEISEHIFYCRKYGVVSHLKRRENEFPKYNSMNFHDWLYGHLCFIKSINETASKNMLEDFNKINWFV</sequence>
<accession>A0A226HR92</accession>
<keyword evidence="7" id="KW-0051">Antiviral defense</keyword>
<evidence type="ECO:0000313" key="12">
    <source>
        <dbReference type="Proteomes" id="UP000198345"/>
    </source>
</evidence>
<proteinExistence type="inferred from homology"/>
<keyword evidence="3" id="KW-0548">Nucleotidyltransferase</keyword>
<gene>
    <name evidence="11" type="ORF">B0A66_00840</name>
</gene>
<evidence type="ECO:0000256" key="1">
    <source>
        <dbReference type="ARBA" id="ARBA00012493"/>
    </source>
</evidence>
<dbReference type="SUPFAM" id="SSF56672">
    <property type="entry name" value="DNA/RNA polymerases"/>
    <property type="match status" value="1"/>
</dbReference>
<evidence type="ECO:0000256" key="5">
    <source>
        <dbReference type="ARBA" id="ARBA00022842"/>
    </source>
</evidence>
<dbReference type="OrthoDB" id="9780724at2"/>
<dbReference type="Proteomes" id="UP000198345">
    <property type="component" value="Unassembled WGS sequence"/>
</dbReference>
<comment type="similarity">
    <text evidence="8">Belongs to the bacterial reverse transcriptase family.</text>
</comment>
<dbReference type="CDD" id="cd03487">
    <property type="entry name" value="RT_Bac_retron_II"/>
    <property type="match status" value="1"/>
</dbReference>
<dbReference type="EC" id="2.7.7.49" evidence="1"/>
<dbReference type="GO" id="GO:0046872">
    <property type="term" value="F:metal ion binding"/>
    <property type="evidence" value="ECO:0007669"/>
    <property type="project" value="UniProtKB-KW"/>
</dbReference>
<evidence type="ECO:0000256" key="8">
    <source>
        <dbReference type="ARBA" id="ARBA00034120"/>
    </source>
</evidence>
<evidence type="ECO:0000256" key="7">
    <source>
        <dbReference type="ARBA" id="ARBA00023118"/>
    </source>
</evidence>
<dbReference type="AlphaFoldDB" id="A0A226HR92"/>
<evidence type="ECO:0000256" key="9">
    <source>
        <dbReference type="ARBA" id="ARBA00048173"/>
    </source>
</evidence>
<feature type="domain" description="Reverse transcriptase" evidence="10">
    <location>
        <begin position="65"/>
        <end position="301"/>
    </location>
</feature>
<dbReference type="PRINTS" id="PR00866">
    <property type="entry name" value="RNADNAPOLMS"/>
</dbReference>
<keyword evidence="6" id="KW-0695">RNA-directed DNA polymerase</keyword>
<keyword evidence="5" id="KW-0460">Magnesium</keyword>
<protein>
    <recommendedName>
        <fullName evidence="1">RNA-directed DNA polymerase</fullName>
        <ecNumber evidence="1">2.7.7.49</ecNumber>
    </recommendedName>
</protein>
<reference evidence="11 12" key="1">
    <citation type="submission" date="2016-11" db="EMBL/GenBank/DDBJ databases">
        <title>Whole genomes of Flavobacteriaceae.</title>
        <authorList>
            <person name="Stine C."/>
            <person name="Li C."/>
            <person name="Tadesse D."/>
        </authorList>
    </citation>
    <scope>NUCLEOTIDE SEQUENCE [LARGE SCALE GENOMIC DNA]</scope>
    <source>
        <strain evidence="11 12">DSM 18292</strain>
    </source>
</reference>
<dbReference type="InterPro" id="IPR000123">
    <property type="entry name" value="Reverse_transcriptase_msDNA"/>
</dbReference>
<evidence type="ECO:0000256" key="6">
    <source>
        <dbReference type="ARBA" id="ARBA00022918"/>
    </source>
</evidence>
<dbReference type="PROSITE" id="PS50878">
    <property type="entry name" value="RT_POL"/>
    <property type="match status" value="1"/>
</dbReference>
<evidence type="ECO:0000313" key="11">
    <source>
        <dbReference type="EMBL" id="OXA96156.1"/>
    </source>
</evidence>
<keyword evidence="2" id="KW-0808">Transferase</keyword>
<dbReference type="InterPro" id="IPR043502">
    <property type="entry name" value="DNA/RNA_pol_sf"/>
</dbReference>
<organism evidence="11 12">
    <name type="scientific">Flavobacterium hercynium</name>
    <dbReference type="NCBI Taxonomy" id="387094"/>
    <lineage>
        <taxon>Bacteria</taxon>
        <taxon>Pseudomonadati</taxon>
        <taxon>Bacteroidota</taxon>
        <taxon>Flavobacteriia</taxon>
        <taxon>Flavobacteriales</taxon>
        <taxon>Flavobacteriaceae</taxon>
        <taxon>Flavobacterium</taxon>
    </lineage>
</organism>
<name>A0A226HR92_9FLAO</name>
<keyword evidence="4" id="KW-0479">Metal-binding</keyword>
<evidence type="ECO:0000256" key="3">
    <source>
        <dbReference type="ARBA" id="ARBA00022695"/>
    </source>
</evidence>
<dbReference type="InterPro" id="IPR000477">
    <property type="entry name" value="RT_dom"/>
</dbReference>
<dbReference type="PANTHER" id="PTHR34047">
    <property type="entry name" value="NUCLEAR INTRON MATURASE 1, MITOCHONDRIAL-RELATED"/>
    <property type="match status" value="1"/>
</dbReference>
<keyword evidence="12" id="KW-1185">Reference proteome</keyword>
<dbReference type="RefSeq" id="WP_089047953.1">
    <property type="nucleotide sequence ID" value="NZ_FXTV01000001.1"/>
</dbReference>
<dbReference type="GO" id="GO:0051607">
    <property type="term" value="P:defense response to virus"/>
    <property type="evidence" value="ECO:0007669"/>
    <property type="project" value="UniProtKB-KW"/>
</dbReference>
<dbReference type="EMBL" id="MUGW01000002">
    <property type="protein sequence ID" value="OXA96156.1"/>
    <property type="molecule type" value="Genomic_DNA"/>
</dbReference>
<evidence type="ECO:0000256" key="2">
    <source>
        <dbReference type="ARBA" id="ARBA00022679"/>
    </source>
</evidence>
<comment type="catalytic activity">
    <reaction evidence="9">
        <text>DNA(n) + a 2'-deoxyribonucleoside 5'-triphosphate = DNA(n+1) + diphosphate</text>
        <dbReference type="Rhea" id="RHEA:22508"/>
        <dbReference type="Rhea" id="RHEA-COMP:17339"/>
        <dbReference type="Rhea" id="RHEA-COMP:17340"/>
        <dbReference type="ChEBI" id="CHEBI:33019"/>
        <dbReference type="ChEBI" id="CHEBI:61560"/>
        <dbReference type="ChEBI" id="CHEBI:173112"/>
        <dbReference type="EC" id="2.7.7.49"/>
    </reaction>
</comment>
<dbReference type="PANTHER" id="PTHR34047:SF7">
    <property type="entry name" value="RNA-DIRECTED DNA POLYMERASE"/>
    <property type="match status" value="1"/>
</dbReference>